<name>A0ACC1R6V3_9HYPO</name>
<keyword evidence="2" id="KW-1185">Reference proteome</keyword>
<evidence type="ECO:0000313" key="2">
    <source>
        <dbReference type="Proteomes" id="UP001148737"/>
    </source>
</evidence>
<dbReference type="EMBL" id="JANAKD010000034">
    <property type="protein sequence ID" value="KAJ3498788.1"/>
    <property type="molecule type" value="Genomic_DNA"/>
</dbReference>
<reference evidence="1" key="1">
    <citation type="submission" date="2022-07" db="EMBL/GenBank/DDBJ databases">
        <title>Genome Sequence of Lecanicillium saksenae.</title>
        <authorList>
            <person name="Buettner E."/>
        </authorList>
    </citation>
    <scope>NUCLEOTIDE SEQUENCE</scope>
    <source>
        <strain evidence="1">VT-O1</strain>
    </source>
</reference>
<protein>
    <submittedName>
        <fullName evidence="1">Uncharacterized protein</fullName>
    </submittedName>
</protein>
<accession>A0ACC1R6V3</accession>
<comment type="caution">
    <text evidence="1">The sequence shown here is derived from an EMBL/GenBank/DDBJ whole genome shotgun (WGS) entry which is preliminary data.</text>
</comment>
<evidence type="ECO:0000313" key="1">
    <source>
        <dbReference type="EMBL" id="KAJ3498788.1"/>
    </source>
</evidence>
<organism evidence="1 2">
    <name type="scientific">Lecanicillium saksenae</name>
    <dbReference type="NCBI Taxonomy" id="468837"/>
    <lineage>
        <taxon>Eukaryota</taxon>
        <taxon>Fungi</taxon>
        <taxon>Dikarya</taxon>
        <taxon>Ascomycota</taxon>
        <taxon>Pezizomycotina</taxon>
        <taxon>Sordariomycetes</taxon>
        <taxon>Hypocreomycetidae</taxon>
        <taxon>Hypocreales</taxon>
        <taxon>Cordycipitaceae</taxon>
        <taxon>Lecanicillium</taxon>
    </lineage>
</organism>
<gene>
    <name evidence="1" type="ORF">NLG97_g851</name>
</gene>
<sequence length="356" mass="38885">MANDGASNEAASRACSSRCNANSTETSNTSSADSSEASSCSVQTIAEECLKKVTCLAKEACLEQRQPKSSTCSQSSEELSSACSDDHSCKASKYCLKSKISTSESTSDSDSAHSSATKSSAAVTTSEASPGGERTKKDNASKQNSPKAQNSSLLEEENLGWTLSEDALLRSMKEANDGMSWEDIGKPLNRSKGECKARWKIIKDQDSQESETKIAKGADEHQDPSHRKAKTEAKGNTGKLPAPAEENTAVEEISSACLEDASEHDMQRQYWHEHIGRHLYPASIKIEPDAHFSQSDCHVLEMIDARHRSRRWLETQAQFYNETGRMVPLEVIRSKCENAAVRTEPDIAGWLESIPK</sequence>
<dbReference type="Proteomes" id="UP001148737">
    <property type="component" value="Unassembled WGS sequence"/>
</dbReference>
<proteinExistence type="predicted"/>